<evidence type="ECO:0000313" key="6">
    <source>
        <dbReference type="EMBL" id="GEO82314.1"/>
    </source>
</evidence>
<dbReference type="PROSITE" id="PS50893">
    <property type="entry name" value="ABC_TRANSPORTER_2"/>
    <property type="match status" value="1"/>
</dbReference>
<dbReference type="Proteomes" id="UP000321567">
    <property type="component" value="Unassembled WGS sequence"/>
</dbReference>
<evidence type="ECO:0000256" key="3">
    <source>
        <dbReference type="ARBA" id="ARBA00022741"/>
    </source>
</evidence>
<dbReference type="InterPro" id="IPR027417">
    <property type="entry name" value="P-loop_NTPase"/>
</dbReference>
<keyword evidence="2" id="KW-0813">Transport</keyword>
<feature type="domain" description="ABC transporter" evidence="5">
    <location>
        <begin position="12"/>
        <end position="233"/>
    </location>
</feature>
<dbReference type="EMBL" id="BJZO01000071">
    <property type="protein sequence ID" value="GEO82314.1"/>
    <property type="molecule type" value="Genomic_DNA"/>
</dbReference>
<keyword evidence="3" id="KW-0547">Nucleotide-binding</keyword>
<sequence>MSAPDPEVPPGLAWVGVSVRAGGRLIVDDLTLAVPAGAVLALVGPSGCGKTTLLSLAAGLLAPTRGRVERRCARVACLFQDPRLLPWRRARDNAAFGLRCLNVPRAQRRARAQALLETLGLRPEDGDKFPAQLSGGMRQRVALARALAIEPDLLLLDEPFNALDPARRRDLQDLVRREVTARQVTAVFVTHDLGEALRVSDHVAVMAGTPGRLVHLAPGLGRAPDRGPTVAEDSLAPALLALGAHPAVRAVFGPVGGAPLVSCPSIRS</sequence>
<evidence type="ECO:0000256" key="1">
    <source>
        <dbReference type="ARBA" id="ARBA00005417"/>
    </source>
</evidence>
<dbReference type="GO" id="GO:0016887">
    <property type="term" value="F:ATP hydrolysis activity"/>
    <property type="evidence" value="ECO:0007669"/>
    <property type="project" value="InterPro"/>
</dbReference>
<dbReference type="InterPro" id="IPR003593">
    <property type="entry name" value="AAA+_ATPase"/>
</dbReference>
<evidence type="ECO:0000256" key="2">
    <source>
        <dbReference type="ARBA" id="ARBA00022448"/>
    </source>
</evidence>
<protein>
    <submittedName>
        <fullName evidence="6">Nitrate/sulfonate/bicarbonate ABC transporter ATP-binding protein</fullName>
    </submittedName>
</protein>
<dbReference type="InterPro" id="IPR050166">
    <property type="entry name" value="ABC_transporter_ATP-bind"/>
</dbReference>
<evidence type="ECO:0000313" key="7">
    <source>
        <dbReference type="Proteomes" id="UP000321567"/>
    </source>
</evidence>
<dbReference type="Pfam" id="PF00005">
    <property type="entry name" value="ABC_tran"/>
    <property type="match status" value="1"/>
</dbReference>
<dbReference type="Gene3D" id="3.40.50.300">
    <property type="entry name" value="P-loop containing nucleotide triphosphate hydrolases"/>
    <property type="match status" value="1"/>
</dbReference>
<dbReference type="InterPro" id="IPR003439">
    <property type="entry name" value="ABC_transporter-like_ATP-bd"/>
</dbReference>
<dbReference type="PANTHER" id="PTHR42788:SF19">
    <property type="entry name" value="ALIPHATIC SULFONATES IMPORT ATP-BINDING PROTEIN SSUB 2"/>
    <property type="match status" value="1"/>
</dbReference>
<dbReference type="PROSITE" id="PS00211">
    <property type="entry name" value="ABC_TRANSPORTER_1"/>
    <property type="match status" value="1"/>
</dbReference>
<name>A0A512HA23_9PROT</name>
<dbReference type="SUPFAM" id="SSF52540">
    <property type="entry name" value="P-loop containing nucleoside triphosphate hydrolases"/>
    <property type="match status" value="1"/>
</dbReference>
<gene>
    <name evidence="6" type="ORF">ROR02_24450</name>
</gene>
<comment type="caution">
    <text evidence="6">The sequence shown here is derived from an EMBL/GenBank/DDBJ whole genome shotgun (WGS) entry which is preliminary data.</text>
</comment>
<dbReference type="GO" id="GO:0005524">
    <property type="term" value="F:ATP binding"/>
    <property type="evidence" value="ECO:0007669"/>
    <property type="project" value="UniProtKB-KW"/>
</dbReference>
<reference evidence="6 7" key="1">
    <citation type="submission" date="2019-07" db="EMBL/GenBank/DDBJ databases">
        <title>Whole genome shotgun sequence of Rhodospirillum oryzae NBRC 107573.</title>
        <authorList>
            <person name="Hosoyama A."/>
            <person name="Uohara A."/>
            <person name="Ohji S."/>
            <person name="Ichikawa N."/>
        </authorList>
    </citation>
    <scope>NUCLEOTIDE SEQUENCE [LARGE SCALE GENOMIC DNA]</scope>
    <source>
        <strain evidence="6 7">NBRC 107573</strain>
    </source>
</reference>
<evidence type="ECO:0000259" key="5">
    <source>
        <dbReference type="PROSITE" id="PS50893"/>
    </source>
</evidence>
<keyword evidence="4 6" id="KW-0067">ATP-binding</keyword>
<keyword evidence="7" id="KW-1185">Reference proteome</keyword>
<dbReference type="OrthoDB" id="9802264at2"/>
<dbReference type="SMART" id="SM00382">
    <property type="entry name" value="AAA"/>
    <property type="match status" value="1"/>
</dbReference>
<proteinExistence type="inferred from homology"/>
<organism evidence="6 7">
    <name type="scientific">Pararhodospirillum oryzae</name>
    <dbReference type="NCBI Taxonomy" id="478448"/>
    <lineage>
        <taxon>Bacteria</taxon>
        <taxon>Pseudomonadati</taxon>
        <taxon>Pseudomonadota</taxon>
        <taxon>Alphaproteobacteria</taxon>
        <taxon>Rhodospirillales</taxon>
        <taxon>Rhodospirillaceae</taxon>
        <taxon>Pararhodospirillum</taxon>
    </lineage>
</organism>
<dbReference type="InterPro" id="IPR017871">
    <property type="entry name" value="ABC_transporter-like_CS"/>
</dbReference>
<dbReference type="RefSeq" id="WP_147164329.1">
    <property type="nucleotide sequence ID" value="NZ_BJZO01000071.1"/>
</dbReference>
<comment type="similarity">
    <text evidence="1">Belongs to the ABC transporter superfamily.</text>
</comment>
<evidence type="ECO:0000256" key="4">
    <source>
        <dbReference type="ARBA" id="ARBA00022840"/>
    </source>
</evidence>
<dbReference type="PANTHER" id="PTHR42788">
    <property type="entry name" value="TAURINE IMPORT ATP-BINDING PROTEIN-RELATED"/>
    <property type="match status" value="1"/>
</dbReference>
<dbReference type="AlphaFoldDB" id="A0A512HA23"/>
<accession>A0A512HA23</accession>